<protein>
    <recommendedName>
        <fullName evidence="4">Type 1 encapsulin shell protein</fullName>
    </recommendedName>
</protein>
<evidence type="ECO:0000256" key="2">
    <source>
        <dbReference type="ARBA" id="ARBA00033743"/>
    </source>
</evidence>
<reference evidence="6" key="1">
    <citation type="journal article" date="2019" name="Int. J. Syst. Evol. Microbiol.">
        <title>The Global Catalogue of Microorganisms (GCM) 10K type strain sequencing project: providing services to taxonomists for standard genome sequencing and annotation.</title>
        <authorList>
            <consortium name="The Broad Institute Genomics Platform"/>
            <consortium name="The Broad Institute Genome Sequencing Center for Infectious Disease"/>
            <person name="Wu L."/>
            <person name="Ma J."/>
        </authorList>
    </citation>
    <scope>NUCLEOTIDE SEQUENCE [LARGE SCALE GENOMIC DNA]</scope>
    <source>
        <strain evidence="6">JCM 18542</strain>
    </source>
</reference>
<dbReference type="InterPro" id="IPR007544">
    <property type="entry name" value="ENCAP"/>
</dbReference>
<evidence type="ECO:0000313" key="5">
    <source>
        <dbReference type="EMBL" id="GAA4809166.1"/>
    </source>
</evidence>
<keyword evidence="3" id="KW-1284">Encapsulin nanocompartment</keyword>
<sequence>MMSNLHRELAPITDGAWAEIEEEARRTFKRNIAGRRVVDVVGPVGLDLAAVGTGHTETIDAPGGGVQARLRTARPVVELRVPFSVTRAAVDDVERGSQDSDWDPVKEAAKTIALHEDRAIFEGYAAAHITGIKQAASHEPMALPSDPLQAPIALAQALSILRLDGVDGPYSILMDAEAFTAVSETTDHGYPIKEHLKRLIDGEIVWAPGLEGAVVLTTRGGDFALHIGQDLSIGYTAHDAENIELYLTESFTFAVYSDEAAVTLGA</sequence>
<dbReference type="PIRSF" id="PIRSF019254">
    <property type="entry name" value="CFP29"/>
    <property type="match status" value="1"/>
</dbReference>
<evidence type="ECO:0000313" key="6">
    <source>
        <dbReference type="Proteomes" id="UP001500839"/>
    </source>
</evidence>
<evidence type="ECO:0000256" key="4">
    <source>
        <dbReference type="ARBA" id="ARBA00050023"/>
    </source>
</evidence>
<dbReference type="EMBL" id="BAABKQ010000001">
    <property type="protein sequence ID" value="GAA4809166.1"/>
    <property type="molecule type" value="Genomic_DNA"/>
</dbReference>
<evidence type="ECO:0000256" key="1">
    <source>
        <dbReference type="ARBA" id="ARBA00033738"/>
    </source>
</evidence>
<comment type="similarity">
    <text evidence="2">Belongs to the encapsulin family. Family 1 subfamily.</text>
</comment>
<dbReference type="Gene3D" id="3.30.2320.10">
    <property type="entry name" value="hypothetical protein PF0899 domain"/>
    <property type="match status" value="1"/>
</dbReference>
<dbReference type="Proteomes" id="UP001500839">
    <property type="component" value="Unassembled WGS sequence"/>
</dbReference>
<dbReference type="PANTHER" id="PTHR37165:SF1">
    <property type="entry name" value="TYPE 1 ENCAPSULIN SHELL PROTEIN"/>
    <property type="match status" value="1"/>
</dbReference>
<dbReference type="PANTHER" id="PTHR37165">
    <property type="entry name" value="PEPTIDASE U56 FAMILY"/>
    <property type="match status" value="1"/>
</dbReference>
<accession>A0ABP9CFE0</accession>
<dbReference type="InterPro" id="IPR051429">
    <property type="entry name" value="Encapsulin_nc"/>
</dbReference>
<organism evidence="5 6">
    <name type="scientific">Tomitella cavernea</name>
    <dbReference type="NCBI Taxonomy" id="1387982"/>
    <lineage>
        <taxon>Bacteria</taxon>
        <taxon>Bacillati</taxon>
        <taxon>Actinomycetota</taxon>
        <taxon>Actinomycetes</taxon>
        <taxon>Mycobacteriales</taxon>
        <taxon>Tomitella</taxon>
    </lineage>
</organism>
<keyword evidence="6" id="KW-1185">Reference proteome</keyword>
<gene>
    <name evidence="5" type="ORF">GCM10023353_11310</name>
</gene>
<dbReference type="Gene3D" id="3.30.2400.30">
    <property type="match status" value="1"/>
</dbReference>
<comment type="subcellular location">
    <subcellularLocation>
        <location evidence="1">Encapsulin nanocompartment</location>
    </subcellularLocation>
</comment>
<evidence type="ECO:0000256" key="3">
    <source>
        <dbReference type="ARBA" id="ARBA00033787"/>
    </source>
</evidence>
<dbReference type="NCBIfam" id="NF041155">
    <property type="entry name" value="encap_f1"/>
    <property type="match status" value="1"/>
</dbReference>
<dbReference type="Pfam" id="PF04454">
    <property type="entry name" value="Linocin_M18"/>
    <property type="match status" value="1"/>
</dbReference>
<proteinExistence type="inferred from homology"/>
<name>A0ABP9CFE0_9ACTN</name>
<comment type="caution">
    <text evidence="5">The sequence shown here is derived from an EMBL/GenBank/DDBJ whole genome shotgun (WGS) entry which is preliminary data.</text>
</comment>